<evidence type="ECO:0000256" key="1">
    <source>
        <dbReference type="ARBA" id="ARBA00022723"/>
    </source>
</evidence>
<dbReference type="Proteomes" id="UP000830375">
    <property type="component" value="Unassembled WGS sequence"/>
</dbReference>
<reference evidence="4 5" key="1">
    <citation type="submission" date="2022-01" db="EMBL/GenBank/DDBJ databases">
        <title>A high-quality chromosome-level genome assembly of rohu carp, Labeo rohita.</title>
        <authorList>
            <person name="Arick M.A. II"/>
            <person name="Hsu C.-Y."/>
            <person name="Magbanua Z."/>
            <person name="Pechanova O."/>
            <person name="Grover C."/>
            <person name="Miller E."/>
            <person name="Thrash A."/>
            <person name="Ezzel L."/>
            <person name="Alam S."/>
            <person name="Benzie J."/>
            <person name="Hamilton M."/>
            <person name="Karsi A."/>
            <person name="Lawrence M.L."/>
            <person name="Peterson D.G."/>
        </authorList>
    </citation>
    <scope>NUCLEOTIDE SEQUENCE [LARGE SCALE GENOMIC DNA]</scope>
    <source>
        <strain evidence="5">BAU-BD-2019</strain>
        <tissue evidence="4">Blood</tissue>
    </source>
</reference>
<feature type="compositionally biased region" description="Low complexity" evidence="2">
    <location>
        <begin position="18"/>
        <end position="33"/>
    </location>
</feature>
<dbReference type="InterPro" id="IPR000008">
    <property type="entry name" value="C2_dom"/>
</dbReference>
<evidence type="ECO:0000313" key="5">
    <source>
        <dbReference type="Proteomes" id="UP000830375"/>
    </source>
</evidence>
<dbReference type="InterPro" id="IPR035892">
    <property type="entry name" value="C2_domain_sf"/>
</dbReference>
<accession>A0ABQ8MG53</accession>
<sequence>MSVSKPPPPHSHFPPSNPSSHLPLPPSSSTSPSPSTPPSAAGPPSPAVPPPPSPVKISMQEHFAINVCPGPILPIPQISDFFPRFHDFPITPPPPREKQVLKDKDKDRDGNGEKDRKREREQEENGEFADSDDDDTYLGTLEFSLLFDQENNCLHCTIHKAKGLKAMDSNGLADPYVKLHLLPGASKVTATFSHAHSMVQLSLHHQHKLRLPDTHAHTRQHVRCTEHTGVM</sequence>
<name>A0ABQ8MG53_LABRO</name>
<keyword evidence="1" id="KW-0479">Metal-binding</keyword>
<dbReference type="InterPro" id="IPR043566">
    <property type="entry name" value="Rabphilin/DOC2/Noc2"/>
</dbReference>
<proteinExistence type="predicted"/>
<feature type="domain" description="C2" evidence="3">
    <location>
        <begin position="154"/>
        <end position="191"/>
    </location>
</feature>
<dbReference type="SUPFAM" id="SSF49562">
    <property type="entry name" value="C2 domain (Calcium/lipid-binding domain, CaLB)"/>
    <property type="match status" value="1"/>
</dbReference>
<feature type="compositionally biased region" description="Basic and acidic residues" evidence="2">
    <location>
        <begin position="95"/>
        <end position="123"/>
    </location>
</feature>
<dbReference type="PANTHER" id="PTHR45729:SF11">
    <property type="entry name" value="DOUBLE C2-LIKE DOMAINS, DELTA"/>
    <property type="match status" value="1"/>
</dbReference>
<dbReference type="PANTHER" id="PTHR45729">
    <property type="entry name" value="RABPHILIN, ISOFORM A"/>
    <property type="match status" value="1"/>
</dbReference>
<evidence type="ECO:0000256" key="2">
    <source>
        <dbReference type="SAM" id="MobiDB-lite"/>
    </source>
</evidence>
<feature type="compositionally biased region" description="Pro residues" evidence="2">
    <location>
        <begin position="1"/>
        <end position="17"/>
    </location>
</feature>
<protein>
    <submittedName>
        <fullName evidence="4">Double C2-like domain-containing protein beta</fullName>
    </submittedName>
</protein>
<keyword evidence="5" id="KW-1185">Reference proteome</keyword>
<gene>
    <name evidence="4" type="ORF">H4Q32_007544</name>
</gene>
<evidence type="ECO:0000313" key="4">
    <source>
        <dbReference type="EMBL" id="KAI2661855.1"/>
    </source>
</evidence>
<feature type="compositionally biased region" description="Acidic residues" evidence="2">
    <location>
        <begin position="124"/>
        <end position="134"/>
    </location>
</feature>
<feature type="compositionally biased region" description="Pro residues" evidence="2">
    <location>
        <begin position="34"/>
        <end position="54"/>
    </location>
</feature>
<feature type="region of interest" description="Disordered" evidence="2">
    <location>
        <begin position="85"/>
        <end position="134"/>
    </location>
</feature>
<dbReference type="Gene3D" id="2.60.40.150">
    <property type="entry name" value="C2 domain"/>
    <property type="match status" value="1"/>
</dbReference>
<comment type="caution">
    <text evidence="4">The sequence shown here is derived from an EMBL/GenBank/DDBJ whole genome shotgun (WGS) entry which is preliminary data.</text>
</comment>
<dbReference type="EMBL" id="JACTAM010000008">
    <property type="protein sequence ID" value="KAI2661855.1"/>
    <property type="molecule type" value="Genomic_DNA"/>
</dbReference>
<dbReference type="Pfam" id="PF00168">
    <property type="entry name" value="C2"/>
    <property type="match status" value="1"/>
</dbReference>
<feature type="region of interest" description="Disordered" evidence="2">
    <location>
        <begin position="1"/>
        <end position="55"/>
    </location>
</feature>
<evidence type="ECO:0000259" key="3">
    <source>
        <dbReference type="Pfam" id="PF00168"/>
    </source>
</evidence>
<organism evidence="4 5">
    <name type="scientific">Labeo rohita</name>
    <name type="common">Indian major carp</name>
    <name type="synonym">Cyprinus rohita</name>
    <dbReference type="NCBI Taxonomy" id="84645"/>
    <lineage>
        <taxon>Eukaryota</taxon>
        <taxon>Metazoa</taxon>
        <taxon>Chordata</taxon>
        <taxon>Craniata</taxon>
        <taxon>Vertebrata</taxon>
        <taxon>Euteleostomi</taxon>
        <taxon>Actinopterygii</taxon>
        <taxon>Neopterygii</taxon>
        <taxon>Teleostei</taxon>
        <taxon>Ostariophysi</taxon>
        <taxon>Cypriniformes</taxon>
        <taxon>Cyprinidae</taxon>
        <taxon>Labeoninae</taxon>
        <taxon>Labeonini</taxon>
        <taxon>Labeo</taxon>
    </lineage>
</organism>